<feature type="domain" description="Transposase IS110-like N-terminal" evidence="2">
    <location>
        <begin position="9"/>
        <end position="156"/>
    </location>
</feature>
<evidence type="ECO:0000256" key="1">
    <source>
        <dbReference type="SAM" id="MobiDB-lite"/>
    </source>
</evidence>
<dbReference type="InterPro" id="IPR047650">
    <property type="entry name" value="Transpos_IS110"/>
</dbReference>
<feature type="compositionally biased region" description="Basic and acidic residues" evidence="1">
    <location>
        <begin position="300"/>
        <end position="311"/>
    </location>
</feature>
<dbReference type="GO" id="GO:0006313">
    <property type="term" value="P:DNA transposition"/>
    <property type="evidence" value="ECO:0007669"/>
    <property type="project" value="InterPro"/>
</dbReference>
<dbReference type="InterPro" id="IPR002525">
    <property type="entry name" value="Transp_IS110-like_N"/>
</dbReference>
<evidence type="ECO:0000259" key="3">
    <source>
        <dbReference type="Pfam" id="PF02371"/>
    </source>
</evidence>
<dbReference type="NCBIfam" id="NF033542">
    <property type="entry name" value="transpos_IS110"/>
    <property type="match status" value="1"/>
</dbReference>
<dbReference type="OrthoDB" id="9815354at2"/>
<organism evidence="4 5">
    <name type="scientific">Paenibacillus faecis</name>
    <dbReference type="NCBI Taxonomy" id="862114"/>
    <lineage>
        <taxon>Bacteria</taxon>
        <taxon>Bacillati</taxon>
        <taxon>Bacillota</taxon>
        <taxon>Bacilli</taxon>
        <taxon>Bacillales</taxon>
        <taxon>Paenibacillaceae</taxon>
        <taxon>Paenibacillus</taxon>
    </lineage>
</organism>
<accession>A0A5D0CX43</accession>
<dbReference type="InterPro" id="IPR003346">
    <property type="entry name" value="Transposase_20"/>
</dbReference>
<comment type="caution">
    <text evidence="4">The sequence shown here is derived from an EMBL/GenBank/DDBJ whole genome shotgun (WGS) entry which is preliminary data.</text>
</comment>
<evidence type="ECO:0000313" key="4">
    <source>
        <dbReference type="EMBL" id="TYA14552.1"/>
    </source>
</evidence>
<reference evidence="4 5" key="1">
    <citation type="submission" date="2019-08" db="EMBL/GenBank/DDBJ databases">
        <title>Genome sequencing of Paenibacillus faecis DSM 23593(T).</title>
        <authorList>
            <person name="Kook J.-K."/>
            <person name="Park S.-N."/>
            <person name="Lim Y.K."/>
        </authorList>
    </citation>
    <scope>NUCLEOTIDE SEQUENCE [LARGE SCALE GENOMIC DNA]</scope>
    <source>
        <strain evidence="4 5">DSM 23593</strain>
    </source>
</reference>
<evidence type="ECO:0000259" key="2">
    <source>
        <dbReference type="Pfam" id="PF01548"/>
    </source>
</evidence>
<proteinExistence type="predicted"/>
<feature type="region of interest" description="Disordered" evidence="1">
    <location>
        <begin position="298"/>
        <end position="319"/>
    </location>
</feature>
<evidence type="ECO:0000313" key="5">
    <source>
        <dbReference type="Proteomes" id="UP000325218"/>
    </source>
</evidence>
<dbReference type="PANTHER" id="PTHR33055:SF15">
    <property type="entry name" value="TRANSPOSASE-RELATED"/>
    <property type="match status" value="1"/>
</dbReference>
<name>A0A5D0CX43_9BACL</name>
<gene>
    <name evidence="4" type="ORF">FRY98_02365</name>
</gene>
<dbReference type="EMBL" id="VSDO01000001">
    <property type="protein sequence ID" value="TYA14552.1"/>
    <property type="molecule type" value="Genomic_DNA"/>
</dbReference>
<protein>
    <submittedName>
        <fullName evidence="4">IS110 family transposase</fullName>
    </submittedName>
</protein>
<dbReference type="AlphaFoldDB" id="A0A5D0CX43"/>
<dbReference type="Proteomes" id="UP000325218">
    <property type="component" value="Unassembled WGS sequence"/>
</dbReference>
<dbReference type="GO" id="GO:0003677">
    <property type="term" value="F:DNA binding"/>
    <property type="evidence" value="ECO:0007669"/>
    <property type="project" value="InterPro"/>
</dbReference>
<feature type="domain" description="Transposase IS116/IS110/IS902 C-terminal" evidence="3">
    <location>
        <begin position="254"/>
        <end position="310"/>
    </location>
</feature>
<dbReference type="PANTHER" id="PTHR33055">
    <property type="entry name" value="TRANSPOSASE FOR INSERTION SEQUENCE ELEMENT IS1111A"/>
    <property type="match status" value="1"/>
</dbReference>
<keyword evidence="5" id="KW-1185">Reference proteome</keyword>
<dbReference type="GO" id="GO:0004803">
    <property type="term" value="F:transposase activity"/>
    <property type="evidence" value="ECO:0007669"/>
    <property type="project" value="InterPro"/>
</dbReference>
<dbReference type="Pfam" id="PF02371">
    <property type="entry name" value="Transposase_20"/>
    <property type="match status" value="1"/>
</dbReference>
<dbReference type="Pfam" id="PF01548">
    <property type="entry name" value="DEDD_Tnp_IS110"/>
    <property type="match status" value="1"/>
</dbReference>
<sequence length="319" mass="35958">MDAIRECCAGLDVHQETVVACLLSGPLHKKPKSVIETFGTTTRELLRLQDWLVKHECTEVAMESTGVYWKPVWNILEGTCTLTLANSQHIKNVPGKKTDVNDAEWIAGLHRCGLIDGSFVPDESIRDLRDLTRYRRKLIQNLTQEKNRIHKILQDANIKLTTFISDLFGVSGRALLGSIVNGEVLDVHEVRKMVHTRLKMKVPLLVEALNGRLRLHHRNMIKRHLEHIHYLEKQIQELEAEIESAVEPHMREIQLLDTIPGIDFDAAASIVAEIGTDMAHFPSEAHLASWAGVCPANHESAGKKKEKRTTAETEPLPVK</sequence>
<dbReference type="RefSeq" id="WP_148450147.1">
    <property type="nucleotide sequence ID" value="NZ_VSDO01000001.1"/>
</dbReference>